<accession>A0A2Z7AQ20</accession>
<organism evidence="1 2">
    <name type="scientific">Dorcoceras hygrometricum</name>
    <dbReference type="NCBI Taxonomy" id="472368"/>
    <lineage>
        <taxon>Eukaryota</taxon>
        <taxon>Viridiplantae</taxon>
        <taxon>Streptophyta</taxon>
        <taxon>Embryophyta</taxon>
        <taxon>Tracheophyta</taxon>
        <taxon>Spermatophyta</taxon>
        <taxon>Magnoliopsida</taxon>
        <taxon>eudicotyledons</taxon>
        <taxon>Gunneridae</taxon>
        <taxon>Pentapetalae</taxon>
        <taxon>asterids</taxon>
        <taxon>lamiids</taxon>
        <taxon>Lamiales</taxon>
        <taxon>Gesneriaceae</taxon>
        <taxon>Didymocarpoideae</taxon>
        <taxon>Trichosporeae</taxon>
        <taxon>Loxocarpinae</taxon>
        <taxon>Dorcoceras</taxon>
    </lineage>
</organism>
<evidence type="ECO:0000313" key="1">
    <source>
        <dbReference type="EMBL" id="KZV23566.1"/>
    </source>
</evidence>
<reference evidence="1 2" key="1">
    <citation type="journal article" date="2015" name="Proc. Natl. Acad. Sci. U.S.A.">
        <title>The resurrection genome of Boea hygrometrica: A blueprint for survival of dehydration.</title>
        <authorList>
            <person name="Xiao L."/>
            <person name="Yang G."/>
            <person name="Zhang L."/>
            <person name="Yang X."/>
            <person name="Zhao S."/>
            <person name="Ji Z."/>
            <person name="Zhou Q."/>
            <person name="Hu M."/>
            <person name="Wang Y."/>
            <person name="Chen M."/>
            <person name="Xu Y."/>
            <person name="Jin H."/>
            <person name="Xiao X."/>
            <person name="Hu G."/>
            <person name="Bao F."/>
            <person name="Hu Y."/>
            <person name="Wan P."/>
            <person name="Li L."/>
            <person name="Deng X."/>
            <person name="Kuang T."/>
            <person name="Xiang C."/>
            <person name="Zhu J.K."/>
            <person name="Oliver M.J."/>
            <person name="He Y."/>
        </authorList>
    </citation>
    <scope>NUCLEOTIDE SEQUENCE [LARGE SCALE GENOMIC DNA]</scope>
    <source>
        <strain evidence="2">cv. XS01</strain>
    </source>
</reference>
<sequence length="324" mass="35703">MDHEGMVSMFEALVASGLSGFMGCSSALFEAALVEFLHNASVRDGIVVSTVQGKPVAISEELFASTFELPMEGLTDLHEVSQDLILEARRAFSYRGKMISTSCKKREMVSEFRLLNDILAKSVTVKAGSFDAMTHERFLMIADIYGGVSVNWGRLLFKIFKDMVTPMTRQARGYAMQICVLLKNAPGLELGESKEFPPLKIITTKIVGTYLSKNKKIYVDEDEPVRKRTSGKDTPEDKKLALVTVAQEAVPIQMLPADTPLALKRKTSKKRLRLPAGSDDEIVEKELDVADLVLEAETIGAVLHVEDSIEVVDITEGQEELDTG</sequence>
<evidence type="ECO:0008006" key="3">
    <source>
        <dbReference type="Google" id="ProtNLM"/>
    </source>
</evidence>
<evidence type="ECO:0000313" key="2">
    <source>
        <dbReference type="Proteomes" id="UP000250235"/>
    </source>
</evidence>
<name>A0A2Z7AQ20_9LAMI</name>
<dbReference type="Proteomes" id="UP000250235">
    <property type="component" value="Unassembled WGS sequence"/>
</dbReference>
<keyword evidence="2" id="KW-1185">Reference proteome</keyword>
<gene>
    <name evidence="1" type="ORF">F511_05120</name>
</gene>
<dbReference type="EMBL" id="KV013444">
    <property type="protein sequence ID" value="KZV23566.1"/>
    <property type="molecule type" value="Genomic_DNA"/>
</dbReference>
<protein>
    <recommendedName>
        <fullName evidence="3">Splicing factor 3B subunit 1-like</fullName>
    </recommendedName>
</protein>
<dbReference type="AlphaFoldDB" id="A0A2Z7AQ20"/>
<proteinExistence type="predicted"/>